<organism evidence="2">
    <name type="scientific">uncultured Chloroflexota bacterium</name>
    <dbReference type="NCBI Taxonomy" id="166587"/>
    <lineage>
        <taxon>Bacteria</taxon>
        <taxon>Bacillati</taxon>
        <taxon>Chloroflexota</taxon>
        <taxon>environmental samples</taxon>
    </lineage>
</organism>
<protein>
    <submittedName>
        <fullName evidence="2">Uncharacterized protein</fullName>
    </submittedName>
</protein>
<evidence type="ECO:0000313" key="2">
    <source>
        <dbReference type="EMBL" id="CAA9238860.1"/>
    </source>
</evidence>
<feature type="non-terminal residue" evidence="2">
    <location>
        <position position="53"/>
    </location>
</feature>
<feature type="region of interest" description="Disordered" evidence="1">
    <location>
        <begin position="28"/>
        <end position="53"/>
    </location>
</feature>
<proteinExistence type="predicted"/>
<accession>A0A6J4I2Y0</accession>
<name>A0A6J4I2Y0_9CHLR</name>
<feature type="non-terminal residue" evidence="2">
    <location>
        <position position="1"/>
    </location>
</feature>
<sequence>AARREHGSGPAGDLADPHRVAAVPQIRGALQRDHPAAVGARRGRAAPVGPQSL</sequence>
<evidence type="ECO:0000256" key="1">
    <source>
        <dbReference type="SAM" id="MobiDB-lite"/>
    </source>
</evidence>
<feature type="region of interest" description="Disordered" evidence="1">
    <location>
        <begin position="1"/>
        <end position="20"/>
    </location>
</feature>
<gene>
    <name evidence="2" type="ORF">AVDCRST_MAG77-1414</name>
</gene>
<dbReference type="EMBL" id="CADCTC010000091">
    <property type="protein sequence ID" value="CAA9238860.1"/>
    <property type="molecule type" value="Genomic_DNA"/>
</dbReference>
<dbReference type="AlphaFoldDB" id="A0A6J4I2Y0"/>
<reference evidence="2" key="1">
    <citation type="submission" date="2020-02" db="EMBL/GenBank/DDBJ databases">
        <authorList>
            <person name="Meier V. D."/>
        </authorList>
    </citation>
    <scope>NUCLEOTIDE SEQUENCE</scope>
    <source>
        <strain evidence="2">AVDCRST_MAG77</strain>
    </source>
</reference>
<feature type="compositionally biased region" description="Low complexity" evidence="1">
    <location>
        <begin position="36"/>
        <end position="53"/>
    </location>
</feature>